<accession>A0A1T4XDS0</accession>
<comment type="PTM">
    <text evidence="3">Topaquinone (TPQ) is generated by copper-dependent autoxidation of a specific tyrosyl residue.</text>
</comment>
<evidence type="ECO:0000259" key="5">
    <source>
        <dbReference type="Pfam" id="PF01179"/>
    </source>
</evidence>
<comment type="cofactor">
    <cofactor evidence="3">
        <name>Cu cation</name>
        <dbReference type="ChEBI" id="CHEBI:23378"/>
    </cofactor>
    <text evidence="3">Contains 1 topaquinone per subunit.</text>
</comment>
<gene>
    <name evidence="6" type="ORF">SAMN02745130_02849</name>
</gene>
<feature type="domain" description="Copper amine oxidase catalytic" evidence="5">
    <location>
        <begin position="42"/>
        <end position="385"/>
    </location>
</feature>
<dbReference type="Proteomes" id="UP000190460">
    <property type="component" value="Unassembled WGS sequence"/>
</dbReference>
<comment type="similarity">
    <text evidence="3">Belongs to the copper/topaquinone oxidase family.</text>
</comment>
<comment type="cofactor">
    <cofactor evidence="1">
        <name>Cu cation</name>
        <dbReference type="ChEBI" id="CHEBI:23378"/>
    </cofactor>
</comment>
<keyword evidence="3" id="KW-0801">TPQ</keyword>
<dbReference type="EC" id="1.4.3.-" evidence="3"/>
<sequence length="386" mass="43801">MKYLISSLTLISLMAWQSLAMAAPTSHCQGEEMSKRFASGALWEFCWTIKDQEGLVLSQVHYQAPGTAYRRVLGEASLSQIEASFDDAAVDPKFITTELGLGGNNILTQTAQDCPTGTLYAWNGRQVLCATMHKAGYLYKYTSQRQTERFEIITSSQIGPRNYSLRWSFYENGTIEPAIGLSGILPAVGESTAQYGWPVGANGEIGSSFMDHYLWRLDFDLDEIANDDVVEEINSTPTPDRLRKTKTLELVGQETARSLNPETKRFWRIRDSVARNAAGKFISYELVPSHYDQSRTNHRNQAWLQNDLYFTAYQACERFAANNPTATCGDNIAQFISGQNINRQDLVVWYKQNQHYLPRSEDSNRMSTRWSSFKLLPRDWNAQNPF</sequence>
<dbReference type="OrthoDB" id="9772590at2"/>
<proteinExistence type="inferred from homology"/>
<dbReference type="SUPFAM" id="SSF49998">
    <property type="entry name" value="Amine oxidase catalytic domain"/>
    <property type="match status" value="1"/>
</dbReference>
<evidence type="ECO:0000256" key="4">
    <source>
        <dbReference type="SAM" id="SignalP"/>
    </source>
</evidence>
<feature type="chain" id="PRO_5012662267" description="Amine oxidase" evidence="4">
    <location>
        <begin position="23"/>
        <end position="386"/>
    </location>
</feature>
<dbReference type="InterPro" id="IPR015798">
    <property type="entry name" value="Cu_amine_oxidase_C"/>
</dbReference>
<dbReference type="Pfam" id="PF01179">
    <property type="entry name" value="Cu_amine_oxid"/>
    <property type="match status" value="1"/>
</dbReference>
<protein>
    <recommendedName>
        <fullName evidence="3">Amine oxidase</fullName>
        <ecNumber evidence="3">1.4.3.-</ecNumber>
    </recommendedName>
</protein>
<evidence type="ECO:0000313" key="6">
    <source>
        <dbReference type="EMBL" id="SKA87656.1"/>
    </source>
</evidence>
<dbReference type="Gene3D" id="2.70.98.20">
    <property type="entry name" value="Copper amine oxidase, catalytic domain"/>
    <property type="match status" value="1"/>
</dbReference>
<dbReference type="GO" id="GO:0009308">
    <property type="term" value="P:amine metabolic process"/>
    <property type="evidence" value="ECO:0007669"/>
    <property type="project" value="UniProtKB-UniRule"/>
</dbReference>
<comment type="subunit">
    <text evidence="2">Homodimer.</text>
</comment>
<dbReference type="AlphaFoldDB" id="A0A1T4XDS0"/>
<dbReference type="RefSeq" id="WP_078923304.1">
    <property type="nucleotide sequence ID" value="NZ_FUYB01000016.1"/>
</dbReference>
<keyword evidence="3" id="KW-0479">Metal-binding</keyword>
<keyword evidence="3" id="KW-0560">Oxidoreductase</keyword>
<dbReference type="PANTHER" id="PTHR10638">
    <property type="entry name" value="COPPER AMINE OXIDASE"/>
    <property type="match status" value="1"/>
</dbReference>
<reference evidence="6 7" key="1">
    <citation type="submission" date="2017-02" db="EMBL/GenBank/DDBJ databases">
        <authorList>
            <person name="Peterson S.W."/>
        </authorList>
    </citation>
    <scope>NUCLEOTIDE SEQUENCE [LARGE SCALE GENOMIC DNA]</scope>
    <source>
        <strain evidence="6 7">ATCC 49788</strain>
    </source>
</reference>
<dbReference type="PANTHER" id="PTHR10638:SF86">
    <property type="entry name" value="COPPER AMINE OXIDASE 1-RELATED"/>
    <property type="match status" value="1"/>
</dbReference>
<evidence type="ECO:0000313" key="7">
    <source>
        <dbReference type="Proteomes" id="UP000190460"/>
    </source>
</evidence>
<evidence type="ECO:0000256" key="2">
    <source>
        <dbReference type="ARBA" id="ARBA00011738"/>
    </source>
</evidence>
<dbReference type="GO" id="GO:0048038">
    <property type="term" value="F:quinone binding"/>
    <property type="evidence" value="ECO:0007669"/>
    <property type="project" value="InterPro"/>
</dbReference>
<dbReference type="EMBL" id="FUYB01000016">
    <property type="protein sequence ID" value="SKA87656.1"/>
    <property type="molecule type" value="Genomic_DNA"/>
</dbReference>
<dbReference type="GO" id="GO:0008131">
    <property type="term" value="F:primary methylamine oxidase activity"/>
    <property type="evidence" value="ECO:0007669"/>
    <property type="project" value="InterPro"/>
</dbReference>
<dbReference type="GO" id="GO:0005507">
    <property type="term" value="F:copper ion binding"/>
    <property type="evidence" value="ECO:0007669"/>
    <property type="project" value="InterPro"/>
</dbReference>
<keyword evidence="4" id="KW-0732">Signal</keyword>
<feature type="signal peptide" evidence="4">
    <location>
        <begin position="1"/>
        <end position="22"/>
    </location>
</feature>
<dbReference type="InterPro" id="IPR000269">
    <property type="entry name" value="Cu_amine_oxidase"/>
</dbReference>
<evidence type="ECO:0000256" key="1">
    <source>
        <dbReference type="ARBA" id="ARBA00001935"/>
    </source>
</evidence>
<dbReference type="InterPro" id="IPR036460">
    <property type="entry name" value="Cu_amine_oxidase_C_sf"/>
</dbReference>
<keyword evidence="7" id="KW-1185">Reference proteome</keyword>
<evidence type="ECO:0000256" key="3">
    <source>
        <dbReference type="RuleBase" id="RU000672"/>
    </source>
</evidence>
<organism evidence="6 7">
    <name type="scientific">Thiothrix eikelboomii</name>
    <dbReference type="NCBI Taxonomy" id="92487"/>
    <lineage>
        <taxon>Bacteria</taxon>
        <taxon>Pseudomonadati</taxon>
        <taxon>Pseudomonadota</taxon>
        <taxon>Gammaproteobacteria</taxon>
        <taxon>Thiotrichales</taxon>
        <taxon>Thiotrichaceae</taxon>
        <taxon>Thiothrix</taxon>
    </lineage>
</organism>
<keyword evidence="3" id="KW-0186">Copper</keyword>
<name>A0A1T4XDS0_9GAMM</name>
<dbReference type="STRING" id="92487.SAMN02745130_02849"/>